<gene>
    <name evidence="3" type="ORF">LA5096_01304</name>
</gene>
<feature type="domain" description="Lysozyme inhibitor LprI-like N-terminal" evidence="2">
    <location>
        <begin position="32"/>
        <end position="132"/>
    </location>
</feature>
<evidence type="ECO:0000313" key="4">
    <source>
        <dbReference type="Proteomes" id="UP000049983"/>
    </source>
</evidence>
<dbReference type="AlphaFoldDB" id="A0A0M7AER2"/>
<keyword evidence="1" id="KW-0732">Signal</keyword>
<dbReference type="Proteomes" id="UP000049983">
    <property type="component" value="Unassembled WGS sequence"/>
</dbReference>
<organism evidence="3 4">
    <name type="scientific">Roseibium album</name>
    <dbReference type="NCBI Taxonomy" id="311410"/>
    <lineage>
        <taxon>Bacteria</taxon>
        <taxon>Pseudomonadati</taxon>
        <taxon>Pseudomonadota</taxon>
        <taxon>Alphaproteobacteria</taxon>
        <taxon>Hyphomicrobiales</taxon>
        <taxon>Stappiaceae</taxon>
        <taxon>Roseibium</taxon>
    </lineage>
</organism>
<dbReference type="RefSeq" id="WP_082442511.1">
    <property type="nucleotide sequence ID" value="NZ_CANMGD010000011.1"/>
</dbReference>
<dbReference type="InterPro" id="IPR009739">
    <property type="entry name" value="LprI-like_N"/>
</dbReference>
<proteinExistence type="predicted"/>
<dbReference type="OrthoDB" id="7340239at2"/>
<name>A0A0M7AER2_9HYPH</name>
<protein>
    <recommendedName>
        <fullName evidence="2">Lysozyme inhibitor LprI-like N-terminal domain-containing protein</fullName>
    </recommendedName>
</protein>
<evidence type="ECO:0000259" key="2">
    <source>
        <dbReference type="Pfam" id="PF07007"/>
    </source>
</evidence>
<evidence type="ECO:0000313" key="3">
    <source>
        <dbReference type="EMBL" id="CTQ67016.1"/>
    </source>
</evidence>
<feature type="signal peptide" evidence="1">
    <location>
        <begin position="1"/>
        <end position="26"/>
    </location>
</feature>
<keyword evidence="4" id="KW-1185">Reference proteome</keyword>
<reference evidence="4" key="1">
    <citation type="submission" date="2015-07" db="EMBL/GenBank/DDBJ databases">
        <authorList>
            <person name="Rodrigo-Torres Lidia"/>
            <person name="Arahal R.David."/>
        </authorList>
    </citation>
    <scope>NUCLEOTIDE SEQUENCE [LARGE SCALE GENOMIC DNA]</scope>
    <source>
        <strain evidence="4">CECT 5096</strain>
    </source>
</reference>
<evidence type="ECO:0000256" key="1">
    <source>
        <dbReference type="SAM" id="SignalP"/>
    </source>
</evidence>
<accession>A0A0M7AER2</accession>
<dbReference type="STRING" id="311410.LA5095_02448"/>
<dbReference type="PANTHER" id="PTHR39176">
    <property type="entry name" value="PERIPLASMIC PROTEIN-RELATED"/>
    <property type="match status" value="1"/>
</dbReference>
<dbReference type="PANTHER" id="PTHR39176:SF1">
    <property type="entry name" value="PERIPLASMIC PROTEIN"/>
    <property type="match status" value="1"/>
</dbReference>
<dbReference type="GeneID" id="97668729"/>
<feature type="chain" id="PRO_5009788007" description="Lysozyme inhibitor LprI-like N-terminal domain-containing protein" evidence="1">
    <location>
        <begin position="27"/>
        <end position="141"/>
    </location>
</feature>
<dbReference type="Pfam" id="PF07007">
    <property type="entry name" value="LprI"/>
    <property type="match status" value="1"/>
</dbReference>
<sequence length="141" mass="15774">MRQCISFRRLLLGFVLTFLPFSPASAQNTVNCDNPVSQMEMTLCAERDWQAADAELNTVYKVAMEKMREMDGYLPDSLKGATEALRDAQRAWVPYRDKACAAYGFLARGGTLEPQLIYVCRAQLTRTRVTELNELAGGLGN</sequence>
<dbReference type="Gene3D" id="1.20.1270.180">
    <property type="match status" value="1"/>
</dbReference>
<dbReference type="EMBL" id="CXWC01000002">
    <property type="protein sequence ID" value="CTQ67016.1"/>
    <property type="molecule type" value="Genomic_DNA"/>
</dbReference>